<evidence type="ECO:0000313" key="1">
    <source>
        <dbReference type="EMBL" id="SHN53092.1"/>
    </source>
</evidence>
<protein>
    <submittedName>
        <fullName evidence="1">Uncharacterized protein</fullName>
    </submittedName>
</protein>
<gene>
    <name evidence="1" type="ORF">SAMN05660350_00459</name>
</gene>
<proteinExistence type="predicted"/>
<accession>A0A1M7S473</accession>
<dbReference type="RefSeq" id="WP_072912419.1">
    <property type="nucleotide sequence ID" value="NZ_FRDM01000001.1"/>
</dbReference>
<dbReference type="Proteomes" id="UP000184428">
    <property type="component" value="Unassembled WGS sequence"/>
</dbReference>
<organism evidence="1 2">
    <name type="scientific">Geodermatophilus obscurus</name>
    <dbReference type="NCBI Taxonomy" id="1861"/>
    <lineage>
        <taxon>Bacteria</taxon>
        <taxon>Bacillati</taxon>
        <taxon>Actinomycetota</taxon>
        <taxon>Actinomycetes</taxon>
        <taxon>Geodermatophilales</taxon>
        <taxon>Geodermatophilaceae</taxon>
        <taxon>Geodermatophilus</taxon>
    </lineage>
</organism>
<name>A0A1M7S473_9ACTN</name>
<dbReference type="AlphaFoldDB" id="A0A1M7S473"/>
<evidence type="ECO:0000313" key="2">
    <source>
        <dbReference type="Proteomes" id="UP000184428"/>
    </source>
</evidence>
<sequence length="130" mass="13707">MSNEITVRASIAVAGGPTRSIHEALTLQAYDVVQVPVDAGATRNVEVQPDDGAQLRLLLITASAYARELTYRVGPADDAPELRLDQPLLLLGESATALLGAAPTSMSFTNGTDEDVLVHIVVGRDAVQDQ</sequence>
<dbReference type="EMBL" id="FRDM01000001">
    <property type="protein sequence ID" value="SHN53092.1"/>
    <property type="molecule type" value="Genomic_DNA"/>
</dbReference>
<reference evidence="1 2" key="1">
    <citation type="submission" date="2016-12" db="EMBL/GenBank/DDBJ databases">
        <authorList>
            <person name="Song W.-J."/>
            <person name="Kurnit D.M."/>
        </authorList>
    </citation>
    <scope>NUCLEOTIDE SEQUENCE [LARGE SCALE GENOMIC DNA]</scope>
    <source>
        <strain evidence="1 2">DSM 43162</strain>
    </source>
</reference>